<dbReference type="InterPro" id="IPR017452">
    <property type="entry name" value="GPCR_Rhodpsn_7TM"/>
</dbReference>
<feature type="domain" description="G-protein coupled receptors family 1 profile" evidence="6">
    <location>
        <begin position="1"/>
        <end position="123"/>
    </location>
</feature>
<evidence type="ECO:0000256" key="4">
    <source>
        <dbReference type="ARBA" id="ARBA00023136"/>
    </source>
</evidence>
<reference evidence="7 8" key="1">
    <citation type="submission" date="2021-04" db="EMBL/GenBank/DDBJ databases">
        <authorList>
            <person name="Bliznina A."/>
        </authorList>
    </citation>
    <scope>NUCLEOTIDE SEQUENCE [LARGE SCALE GENOMIC DNA]</scope>
</reference>
<feature type="transmembrane region" description="Helical" evidence="5">
    <location>
        <begin position="72"/>
        <end position="88"/>
    </location>
</feature>
<dbReference type="Gene3D" id="1.20.1070.10">
    <property type="entry name" value="Rhodopsin 7-helix transmembrane proteins"/>
    <property type="match status" value="1"/>
</dbReference>
<evidence type="ECO:0000256" key="5">
    <source>
        <dbReference type="SAM" id="Phobius"/>
    </source>
</evidence>
<comment type="subcellular location">
    <subcellularLocation>
        <location evidence="1">Membrane</location>
    </subcellularLocation>
</comment>
<protein>
    <submittedName>
        <fullName evidence="7">Oidioi.mRNA.OKI2018_I69.chr1.g152.t1.cds</fullName>
    </submittedName>
</protein>
<gene>
    <name evidence="7" type="ORF">OKIOD_LOCUS8917</name>
</gene>
<evidence type="ECO:0000256" key="1">
    <source>
        <dbReference type="ARBA" id="ARBA00004370"/>
    </source>
</evidence>
<keyword evidence="8" id="KW-1185">Reference proteome</keyword>
<evidence type="ECO:0000259" key="6">
    <source>
        <dbReference type="PROSITE" id="PS50262"/>
    </source>
</evidence>
<dbReference type="SUPFAM" id="SSF81321">
    <property type="entry name" value="Family A G protein-coupled receptor-like"/>
    <property type="match status" value="1"/>
</dbReference>
<dbReference type="CDD" id="cd00637">
    <property type="entry name" value="7tm_classA_rhodopsin-like"/>
    <property type="match status" value="1"/>
</dbReference>
<name>A0ABN7SKP9_OIKDI</name>
<evidence type="ECO:0000256" key="2">
    <source>
        <dbReference type="ARBA" id="ARBA00022692"/>
    </source>
</evidence>
<feature type="transmembrane region" description="Helical" evidence="5">
    <location>
        <begin position="14"/>
        <end position="34"/>
    </location>
</feature>
<evidence type="ECO:0000313" key="8">
    <source>
        <dbReference type="Proteomes" id="UP001158576"/>
    </source>
</evidence>
<keyword evidence="4 5" id="KW-0472">Membrane</keyword>
<feature type="transmembrane region" description="Helical" evidence="5">
    <location>
        <begin position="100"/>
        <end position="127"/>
    </location>
</feature>
<organism evidence="7 8">
    <name type="scientific">Oikopleura dioica</name>
    <name type="common">Tunicate</name>
    <dbReference type="NCBI Taxonomy" id="34765"/>
    <lineage>
        <taxon>Eukaryota</taxon>
        <taxon>Metazoa</taxon>
        <taxon>Chordata</taxon>
        <taxon>Tunicata</taxon>
        <taxon>Appendicularia</taxon>
        <taxon>Copelata</taxon>
        <taxon>Oikopleuridae</taxon>
        <taxon>Oikopleura</taxon>
    </lineage>
</organism>
<dbReference type="Proteomes" id="UP001158576">
    <property type="component" value="Chromosome 1"/>
</dbReference>
<keyword evidence="3 5" id="KW-1133">Transmembrane helix</keyword>
<dbReference type="EMBL" id="OU015566">
    <property type="protein sequence ID" value="CAG5102121.1"/>
    <property type="molecule type" value="Genomic_DNA"/>
</dbReference>
<keyword evidence="2 5" id="KW-0812">Transmembrane</keyword>
<accession>A0ABN7SKP9</accession>
<proteinExistence type="predicted"/>
<evidence type="ECO:0000256" key="3">
    <source>
        <dbReference type="ARBA" id="ARBA00022989"/>
    </source>
</evidence>
<sequence length="246" mass="28112">MPALSPSITAARNVYAFVIFAFLFVFPIIVSLILNSVITNARLRQESGPRRTVNAKDAQFFHKLHKYNKMDSAIYSICFLPFYLLDVVKELVPFWVVEHILHICLYVSRILVVSYFCVSPLVYFGFFKIHKVLSGNKSDAHRLEAYENSKAYQTRQLYQKRHSSTPSHSQFNKCFEKPRIISFDKVLTDEGLIPAIQSRSSGNQEINLQPIINVNVTANIHNYSCDSSPTSQRNINDTNCSINVVI</sequence>
<dbReference type="PROSITE" id="PS50262">
    <property type="entry name" value="G_PROTEIN_RECEP_F1_2"/>
    <property type="match status" value="1"/>
</dbReference>
<evidence type="ECO:0000313" key="7">
    <source>
        <dbReference type="EMBL" id="CAG5102121.1"/>
    </source>
</evidence>